<gene>
    <name evidence="1" type="ORF">OXX778_LOCUS6300</name>
</gene>
<comment type="caution">
    <text evidence="1">The sequence shown here is derived from an EMBL/GenBank/DDBJ whole genome shotgun (WGS) entry which is preliminary data.</text>
</comment>
<proteinExistence type="predicted"/>
<sequence length="139" mass="16177">MNVEICISNQQLELSFKFNKVIIEKVKTIKGAKFNGNQNLWSVPLESQDDLLSTLKESGIKYEFVNRQDELKIRETNTVVTILNQDDFTVKLPIPKPLWSKLNVFRRISGGEKEWVLSKDLMDFHKLCLEFNIGVIYKN</sequence>
<evidence type="ECO:0000313" key="2">
    <source>
        <dbReference type="Proteomes" id="UP000663879"/>
    </source>
</evidence>
<dbReference type="Proteomes" id="UP000663879">
    <property type="component" value="Unassembled WGS sequence"/>
</dbReference>
<evidence type="ECO:0000313" key="1">
    <source>
        <dbReference type="EMBL" id="CAF0797689.1"/>
    </source>
</evidence>
<name>A0A813SQ77_9BILA</name>
<accession>A0A813SQ77</accession>
<dbReference type="AlphaFoldDB" id="A0A813SQ77"/>
<organism evidence="1 2">
    <name type="scientific">Brachionus calyciflorus</name>
    <dbReference type="NCBI Taxonomy" id="104777"/>
    <lineage>
        <taxon>Eukaryota</taxon>
        <taxon>Metazoa</taxon>
        <taxon>Spiralia</taxon>
        <taxon>Gnathifera</taxon>
        <taxon>Rotifera</taxon>
        <taxon>Eurotatoria</taxon>
        <taxon>Monogononta</taxon>
        <taxon>Pseudotrocha</taxon>
        <taxon>Ploima</taxon>
        <taxon>Brachionidae</taxon>
        <taxon>Brachionus</taxon>
    </lineage>
</organism>
<keyword evidence="2" id="KW-1185">Reference proteome</keyword>
<dbReference type="EMBL" id="CAJNOC010000736">
    <property type="protein sequence ID" value="CAF0797689.1"/>
    <property type="molecule type" value="Genomic_DNA"/>
</dbReference>
<reference evidence="1" key="1">
    <citation type="submission" date="2021-02" db="EMBL/GenBank/DDBJ databases">
        <authorList>
            <person name="Nowell W R."/>
        </authorList>
    </citation>
    <scope>NUCLEOTIDE SEQUENCE</scope>
    <source>
        <strain evidence="1">Ploen Becks lab</strain>
    </source>
</reference>
<protein>
    <submittedName>
        <fullName evidence="1">Uncharacterized protein</fullName>
    </submittedName>
</protein>